<keyword evidence="2" id="KW-1185">Reference proteome</keyword>
<dbReference type="Proteomes" id="UP000324897">
    <property type="component" value="Chromosome 4"/>
</dbReference>
<dbReference type="AlphaFoldDB" id="A0A5J9VTC9"/>
<sequence>MSTKGLMQSPHIQSLTCGVQAAAGSLRKGLLSPLPSSLQSFAAAAYNSANLKNKKEAYTSAFFALPQINSEEHIKSLANV</sequence>
<reference evidence="1 2" key="1">
    <citation type="journal article" date="2019" name="Sci. Rep.">
        <title>A high-quality genome of Eragrostis curvula grass provides insights into Poaceae evolution and supports new strategies to enhance forage quality.</title>
        <authorList>
            <person name="Carballo J."/>
            <person name="Santos B.A.C.M."/>
            <person name="Zappacosta D."/>
            <person name="Garbus I."/>
            <person name="Selva J.P."/>
            <person name="Gallo C.A."/>
            <person name="Diaz A."/>
            <person name="Albertini E."/>
            <person name="Caccamo M."/>
            <person name="Echenique V."/>
        </authorList>
    </citation>
    <scope>NUCLEOTIDE SEQUENCE [LARGE SCALE GENOMIC DNA]</scope>
    <source>
        <strain evidence="2">cv. Victoria</strain>
        <tissue evidence="1">Leaf</tissue>
    </source>
</reference>
<gene>
    <name evidence="1" type="ORF">EJB05_12256</name>
</gene>
<feature type="non-terminal residue" evidence="1">
    <location>
        <position position="1"/>
    </location>
</feature>
<organism evidence="1 2">
    <name type="scientific">Eragrostis curvula</name>
    <name type="common">weeping love grass</name>
    <dbReference type="NCBI Taxonomy" id="38414"/>
    <lineage>
        <taxon>Eukaryota</taxon>
        <taxon>Viridiplantae</taxon>
        <taxon>Streptophyta</taxon>
        <taxon>Embryophyta</taxon>
        <taxon>Tracheophyta</taxon>
        <taxon>Spermatophyta</taxon>
        <taxon>Magnoliopsida</taxon>
        <taxon>Liliopsida</taxon>
        <taxon>Poales</taxon>
        <taxon>Poaceae</taxon>
        <taxon>PACMAD clade</taxon>
        <taxon>Chloridoideae</taxon>
        <taxon>Eragrostideae</taxon>
        <taxon>Eragrostidinae</taxon>
        <taxon>Eragrostis</taxon>
    </lineage>
</organism>
<accession>A0A5J9VTC9</accession>
<comment type="caution">
    <text evidence="1">The sequence shown here is derived from an EMBL/GenBank/DDBJ whole genome shotgun (WGS) entry which is preliminary data.</text>
</comment>
<evidence type="ECO:0000313" key="1">
    <source>
        <dbReference type="EMBL" id="TVU38861.1"/>
    </source>
</evidence>
<dbReference type="Gramene" id="TVU38861">
    <property type="protein sequence ID" value="TVU38861"/>
    <property type="gene ID" value="EJB05_12256"/>
</dbReference>
<evidence type="ECO:0000313" key="2">
    <source>
        <dbReference type="Proteomes" id="UP000324897"/>
    </source>
</evidence>
<protein>
    <submittedName>
        <fullName evidence="1">Uncharacterized protein</fullName>
    </submittedName>
</protein>
<proteinExistence type="predicted"/>
<name>A0A5J9VTC9_9POAL</name>
<dbReference type="EMBL" id="RWGY01000007">
    <property type="protein sequence ID" value="TVU38861.1"/>
    <property type="molecule type" value="Genomic_DNA"/>
</dbReference>